<comment type="caution">
    <text evidence="3">The sequence shown here is derived from an EMBL/GenBank/DDBJ whole genome shotgun (WGS) entry which is preliminary data.</text>
</comment>
<dbReference type="SUPFAM" id="SSF82199">
    <property type="entry name" value="SET domain"/>
    <property type="match status" value="1"/>
</dbReference>
<evidence type="ECO:0000256" key="1">
    <source>
        <dbReference type="SAM" id="MobiDB-lite"/>
    </source>
</evidence>
<reference evidence="3" key="2">
    <citation type="submission" date="2023-06" db="EMBL/GenBank/DDBJ databases">
        <authorList>
            <consortium name="Lawrence Berkeley National Laboratory"/>
            <person name="Haridas S."/>
            <person name="Hensen N."/>
            <person name="Bonometti L."/>
            <person name="Westerberg I."/>
            <person name="Brannstrom I.O."/>
            <person name="Guillou S."/>
            <person name="Cros-Aarteil S."/>
            <person name="Calhoun S."/>
            <person name="Kuo A."/>
            <person name="Mondo S."/>
            <person name="Pangilinan J."/>
            <person name="Riley R."/>
            <person name="Labutti K."/>
            <person name="Andreopoulos B."/>
            <person name="Lipzen A."/>
            <person name="Chen C."/>
            <person name="Yanf M."/>
            <person name="Daum C."/>
            <person name="Ng V."/>
            <person name="Clum A."/>
            <person name="Steindorff A."/>
            <person name="Ohm R."/>
            <person name="Martin F."/>
            <person name="Silar P."/>
            <person name="Natvig D."/>
            <person name="Lalanne C."/>
            <person name="Gautier V."/>
            <person name="Ament-Velasquez S.L."/>
            <person name="Kruys A."/>
            <person name="Hutchinson M.I."/>
            <person name="Powell A.J."/>
            <person name="Barry K."/>
            <person name="Miller A.N."/>
            <person name="Grigoriev I.V."/>
            <person name="Debuchy R."/>
            <person name="Gladieux P."/>
            <person name="Thoren M.H."/>
            <person name="Johannesson H."/>
        </authorList>
    </citation>
    <scope>NUCLEOTIDE SEQUENCE</scope>
    <source>
        <strain evidence="3">CBS 958.72</strain>
    </source>
</reference>
<feature type="domain" description="SET" evidence="2">
    <location>
        <begin position="198"/>
        <end position="358"/>
    </location>
</feature>
<dbReference type="InterPro" id="IPR053185">
    <property type="entry name" value="SET_domain_protein"/>
</dbReference>
<feature type="compositionally biased region" description="Polar residues" evidence="1">
    <location>
        <begin position="100"/>
        <end position="112"/>
    </location>
</feature>
<evidence type="ECO:0000259" key="2">
    <source>
        <dbReference type="PROSITE" id="PS50280"/>
    </source>
</evidence>
<dbReference type="Gene3D" id="2.170.270.10">
    <property type="entry name" value="SET domain"/>
    <property type="match status" value="1"/>
</dbReference>
<reference evidence="3" key="1">
    <citation type="journal article" date="2023" name="Mol. Phylogenet. Evol.">
        <title>Genome-scale phylogeny and comparative genomics of the fungal order Sordariales.</title>
        <authorList>
            <person name="Hensen N."/>
            <person name="Bonometti L."/>
            <person name="Westerberg I."/>
            <person name="Brannstrom I.O."/>
            <person name="Guillou S."/>
            <person name="Cros-Aarteil S."/>
            <person name="Calhoun S."/>
            <person name="Haridas S."/>
            <person name="Kuo A."/>
            <person name="Mondo S."/>
            <person name="Pangilinan J."/>
            <person name="Riley R."/>
            <person name="LaButti K."/>
            <person name="Andreopoulos B."/>
            <person name="Lipzen A."/>
            <person name="Chen C."/>
            <person name="Yan M."/>
            <person name="Daum C."/>
            <person name="Ng V."/>
            <person name="Clum A."/>
            <person name="Steindorff A."/>
            <person name="Ohm R.A."/>
            <person name="Martin F."/>
            <person name="Silar P."/>
            <person name="Natvig D.O."/>
            <person name="Lalanne C."/>
            <person name="Gautier V."/>
            <person name="Ament-Velasquez S.L."/>
            <person name="Kruys A."/>
            <person name="Hutchinson M.I."/>
            <person name="Powell A.J."/>
            <person name="Barry K."/>
            <person name="Miller A.N."/>
            <person name="Grigoriev I.V."/>
            <person name="Debuchy R."/>
            <person name="Gladieux P."/>
            <person name="Hiltunen Thoren M."/>
            <person name="Johannesson H."/>
        </authorList>
    </citation>
    <scope>NUCLEOTIDE SEQUENCE</scope>
    <source>
        <strain evidence="3">CBS 958.72</strain>
    </source>
</reference>
<dbReference type="AlphaFoldDB" id="A0AAE0K7E1"/>
<evidence type="ECO:0000313" key="3">
    <source>
        <dbReference type="EMBL" id="KAK3370927.1"/>
    </source>
</evidence>
<dbReference type="Pfam" id="PF00856">
    <property type="entry name" value="SET"/>
    <property type="match status" value="1"/>
</dbReference>
<dbReference type="PANTHER" id="PTHR47332">
    <property type="entry name" value="SET DOMAIN-CONTAINING PROTEIN 5"/>
    <property type="match status" value="1"/>
</dbReference>
<name>A0AAE0K7E1_9PEZI</name>
<protein>
    <recommendedName>
        <fullName evidence="2">SET domain-containing protein</fullName>
    </recommendedName>
</protein>
<dbReference type="Proteomes" id="UP001287356">
    <property type="component" value="Unassembled WGS sequence"/>
</dbReference>
<feature type="region of interest" description="Disordered" evidence="1">
    <location>
        <begin position="93"/>
        <end position="127"/>
    </location>
</feature>
<dbReference type="InterPro" id="IPR046341">
    <property type="entry name" value="SET_dom_sf"/>
</dbReference>
<evidence type="ECO:0000313" key="4">
    <source>
        <dbReference type="Proteomes" id="UP001287356"/>
    </source>
</evidence>
<accession>A0AAE0K7E1</accession>
<gene>
    <name evidence="3" type="ORF">B0T24DRAFT_594799</name>
</gene>
<dbReference type="PROSITE" id="PS50280">
    <property type="entry name" value="SET"/>
    <property type="match status" value="1"/>
</dbReference>
<dbReference type="PANTHER" id="PTHR47332:SF6">
    <property type="entry name" value="SET DOMAIN-CONTAINING PROTEIN"/>
    <property type="match status" value="1"/>
</dbReference>
<dbReference type="EMBL" id="JAULSN010000005">
    <property type="protein sequence ID" value="KAK3370927.1"/>
    <property type="molecule type" value="Genomic_DNA"/>
</dbReference>
<proteinExistence type="predicted"/>
<dbReference type="CDD" id="cd20071">
    <property type="entry name" value="SET_SMYD"/>
    <property type="match status" value="1"/>
</dbReference>
<keyword evidence="4" id="KW-1185">Reference proteome</keyword>
<organism evidence="3 4">
    <name type="scientific">Lasiosphaeria ovina</name>
    <dbReference type="NCBI Taxonomy" id="92902"/>
    <lineage>
        <taxon>Eukaryota</taxon>
        <taxon>Fungi</taxon>
        <taxon>Dikarya</taxon>
        <taxon>Ascomycota</taxon>
        <taxon>Pezizomycotina</taxon>
        <taxon>Sordariomycetes</taxon>
        <taxon>Sordariomycetidae</taxon>
        <taxon>Sordariales</taxon>
        <taxon>Lasiosphaeriaceae</taxon>
        <taxon>Lasiosphaeria</taxon>
    </lineage>
</organism>
<sequence>MLLAIGQKKLRLALLSARKSGSGPRAQHRPGTKPTAQYLGAVASSSERPRVVHHVETKPSVPPNTLPHNDAAIPAWEAGGCLPGPLQHATHPPCPATFHLDSNSVQSESASEPWTHRPYCPDPEPDSKHKTTAYCVFTNATFRRGRGLSVIAPALGPDTGTAATDSGLARAVGQALVAIAASSATTGASDYSDENDQPPVPYAVQPIPGKGLGLVATRRIRRGSVLMVDGAAVLADAAFPGRVRRATGQELLAAAIDRLSSPEDVLGLARSRDYTGGASADAVGEEVDARVAEDVVKTNSFSVEVGGVAVMALFPRIARINHACNPSALTNFNESTLANTVTAFRDIDVGEEITISYSDFGLTSTERRRILLQKWGFQCSCALCSADADTLAASDARRAEMRATGQRVLQRVEAGDFAGAVALNGALVAAVAEEKLVPHLGDHFDVMARLCLAAGDAEGAAKYARKAIAEMKGFYQGAEAEGLAVRELEALVARLERP</sequence>
<dbReference type="InterPro" id="IPR001214">
    <property type="entry name" value="SET_dom"/>
</dbReference>
<dbReference type="SMART" id="SM00317">
    <property type="entry name" value="SET"/>
    <property type="match status" value="1"/>
</dbReference>